<dbReference type="InterPro" id="IPR050793">
    <property type="entry name" value="CMP-NeuNAc_synthase"/>
</dbReference>
<dbReference type="SFLD" id="SFLDS00003">
    <property type="entry name" value="Haloacid_Dehalogenase"/>
    <property type="match status" value="1"/>
</dbReference>
<name>A0A3B1DA52_9ZZZZ</name>
<comment type="subunit">
    <text evidence="3">Homotetramer.</text>
</comment>
<sequence>MGPIDSTSGDNPGAQPDTSDLVLEAARKIKLLILDVDGVLTDGGIILDNEGNELKSFHVRDGHGIRLLIRKGVDVAIITGRRSKVVERRAHELGVKEVYQKCFNKVVAYEQIKETFSVQDEEIAYIGDDVVDIPLLRRVGLPVTVADASGDVRAFSMIVTGNKGGRGAVREITDLILKAKGFWEGIINDYIKT</sequence>
<keyword evidence="4" id="KW-0479">Metal-binding</keyword>
<dbReference type="SFLD" id="SFLDG01138">
    <property type="entry name" value="C1.6.2:_Deoxy-d-mannose-octulo"/>
    <property type="match status" value="1"/>
</dbReference>
<dbReference type="GO" id="GO:0046872">
    <property type="term" value="F:metal ion binding"/>
    <property type="evidence" value="ECO:0007669"/>
    <property type="project" value="UniProtKB-KW"/>
</dbReference>
<evidence type="ECO:0000313" key="7">
    <source>
        <dbReference type="EMBL" id="VAX32828.1"/>
    </source>
</evidence>
<dbReference type="GO" id="GO:0008781">
    <property type="term" value="F:N-acylneuraminate cytidylyltransferase activity"/>
    <property type="evidence" value="ECO:0007669"/>
    <property type="project" value="TreeGrafter"/>
</dbReference>
<dbReference type="Pfam" id="PF08282">
    <property type="entry name" value="Hydrolase_3"/>
    <property type="match status" value="1"/>
</dbReference>
<dbReference type="GO" id="GO:0019143">
    <property type="term" value="F:3-deoxy-manno-octulosonate-8-phosphatase activity"/>
    <property type="evidence" value="ECO:0007669"/>
    <property type="project" value="UniProtKB-EC"/>
</dbReference>
<gene>
    <name evidence="7" type="ORF">MNBD_NITROSPIRAE03-1579</name>
</gene>
<dbReference type="PANTHER" id="PTHR21485:SF3">
    <property type="entry name" value="N-ACYLNEURAMINATE CYTIDYLYLTRANSFERASE"/>
    <property type="match status" value="1"/>
</dbReference>
<evidence type="ECO:0000256" key="5">
    <source>
        <dbReference type="ARBA" id="ARBA00022801"/>
    </source>
</evidence>
<dbReference type="CDD" id="cd01630">
    <property type="entry name" value="HAD_KDO-like"/>
    <property type="match status" value="1"/>
</dbReference>
<reference evidence="7" key="1">
    <citation type="submission" date="2018-06" db="EMBL/GenBank/DDBJ databases">
        <authorList>
            <person name="Zhirakovskaya E."/>
        </authorList>
    </citation>
    <scope>NUCLEOTIDE SEQUENCE</scope>
</reference>
<dbReference type="NCBIfam" id="TIGR01662">
    <property type="entry name" value="HAD-SF-IIIA"/>
    <property type="match status" value="1"/>
</dbReference>
<dbReference type="SFLD" id="SFLDG01136">
    <property type="entry name" value="C1.6:_Phosphoserine_Phosphatas"/>
    <property type="match status" value="1"/>
</dbReference>
<dbReference type="PANTHER" id="PTHR21485">
    <property type="entry name" value="HAD SUPERFAMILY MEMBERS CMAS AND KDSC"/>
    <property type="match status" value="1"/>
</dbReference>
<dbReference type="AlphaFoldDB" id="A0A3B1DA52"/>
<dbReference type="InterPro" id="IPR010023">
    <property type="entry name" value="KdsC_fam"/>
</dbReference>
<dbReference type="Gene3D" id="3.40.50.1000">
    <property type="entry name" value="HAD superfamily/HAD-like"/>
    <property type="match status" value="1"/>
</dbReference>
<dbReference type="PIRSF" id="PIRSF006118">
    <property type="entry name" value="KDO8-P_Ptase"/>
    <property type="match status" value="1"/>
</dbReference>
<comment type="cofactor">
    <cofactor evidence="1">
        <name>Mg(2+)</name>
        <dbReference type="ChEBI" id="CHEBI:18420"/>
    </cofactor>
</comment>
<dbReference type="EC" id="3.1.3.45" evidence="7"/>
<dbReference type="FunFam" id="3.40.50.1000:FF:000029">
    <property type="entry name" value="3-deoxy-D-manno-octulosonate 8-phosphate phosphatase KdsC"/>
    <property type="match status" value="1"/>
</dbReference>
<proteinExistence type="inferred from homology"/>
<protein>
    <submittedName>
        <fullName evidence="7">3-deoxy-D-manno-octulosonate 8-phosphate phosphatase</fullName>
        <ecNumber evidence="7">3.1.3.45</ecNumber>
    </submittedName>
</protein>
<dbReference type="SUPFAM" id="SSF56784">
    <property type="entry name" value="HAD-like"/>
    <property type="match status" value="1"/>
</dbReference>
<dbReference type="InterPro" id="IPR036412">
    <property type="entry name" value="HAD-like_sf"/>
</dbReference>
<accession>A0A3B1DA52</accession>
<organism evidence="7">
    <name type="scientific">hydrothermal vent metagenome</name>
    <dbReference type="NCBI Taxonomy" id="652676"/>
    <lineage>
        <taxon>unclassified sequences</taxon>
        <taxon>metagenomes</taxon>
        <taxon>ecological metagenomes</taxon>
    </lineage>
</organism>
<comment type="similarity">
    <text evidence="2">Belongs to the KdsC family.</text>
</comment>
<dbReference type="EMBL" id="UOGI01000153">
    <property type="protein sequence ID" value="VAX32828.1"/>
    <property type="molecule type" value="Genomic_DNA"/>
</dbReference>
<evidence type="ECO:0000256" key="1">
    <source>
        <dbReference type="ARBA" id="ARBA00001946"/>
    </source>
</evidence>
<evidence type="ECO:0000256" key="3">
    <source>
        <dbReference type="ARBA" id="ARBA00011881"/>
    </source>
</evidence>
<keyword evidence="6" id="KW-0460">Magnesium</keyword>
<dbReference type="InterPro" id="IPR023214">
    <property type="entry name" value="HAD_sf"/>
</dbReference>
<dbReference type="NCBIfam" id="NF007019">
    <property type="entry name" value="PRK09484.1"/>
    <property type="match status" value="1"/>
</dbReference>
<evidence type="ECO:0000256" key="2">
    <source>
        <dbReference type="ARBA" id="ARBA00005893"/>
    </source>
</evidence>
<dbReference type="NCBIfam" id="TIGR01670">
    <property type="entry name" value="KdsC-phosphatas"/>
    <property type="match status" value="1"/>
</dbReference>
<keyword evidence="5 7" id="KW-0378">Hydrolase</keyword>
<evidence type="ECO:0000256" key="4">
    <source>
        <dbReference type="ARBA" id="ARBA00022723"/>
    </source>
</evidence>
<dbReference type="InterPro" id="IPR006549">
    <property type="entry name" value="HAD-SF_hydro_IIIA"/>
</dbReference>
<evidence type="ECO:0000256" key="6">
    <source>
        <dbReference type="ARBA" id="ARBA00022842"/>
    </source>
</evidence>